<comment type="caution">
    <text evidence="1">The sequence shown here is derived from an EMBL/GenBank/DDBJ whole genome shotgun (WGS) entry which is preliminary data.</text>
</comment>
<reference evidence="1 2" key="1">
    <citation type="submission" date="2021-06" db="EMBL/GenBank/DDBJ databases">
        <title>Caerostris extrusa draft genome.</title>
        <authorList>
            <person name="Kono N."/>
            <person name="Arakawa K."/>
        </authorList>
    </citation>
    <scope>NUCLEOTIDE SEQUENCE [LARGE SCALE GENOMIC DNA]</scope>
</reference>
<accession>A0AAV4WLT8</accession>
<evidence type="ECO:0000313" key="1">
    <source>
        <dbReference type="EMBL" id="GIY82940.1"/>
    </source>
</evidence>
<gene>
    <name evidence="1" type="ORF">CEXT_215341</name>
</gene>
<name>A0AAV4WLT8_CAEEX</name>
<keyword evidence="2" id="KW-1185">Reference proteome</keyword>
<dbReference type="EMBL" id="BPLR01016307">
    <property type="protein sequence ID" value="GIY82940.1"/>
    <property type="molecule type" value="Genomic_DNA"/>
</dbReference>
<dbReference type="AlphaFoldDB" id="A0AAV4WLT8"/>
<sequence length="121" mass="14566">MVPASIHVISPEKNTTGINILPRFRVFIKSFVRDEYLIEFSHFYLFIMLLYAEQDMFPFVCSSFRITTRFLISISYYVYPYFAKDFLRRKNAERRIFEDLVMDSDLSPLFVYILDTNCLQR</sequence>
<evidence type="ECO:0000313" key="2">
    <source>
        <dbReference type="Proteomes" id="UP001054945"/>
    </source>
</evidence>
<dbReference type="Proteomes" id="UP001054945">
    <property type="component" value="Unassembled WGS sequence"/>
</dbReference>
<protein>
    <submittedName>
        <fullName evidence="1">Uncharacterized protein</fullName>
    </submittedName>
</protein>
<proteinExistence type="predicted"/>
<organism evidence="1 2">
    <name type="scientific">Caerostris extrusa</name>
    <name type="common">Bark spider</name>
    <name type="synonym">Caerostris bankana</name>
    <dbReference type="NCBI Taxonomy" id="172846"/>
    <lineage>
        <taxon>Eukaryota</taxon>
        <taxon>Metazoa</taxon>
        <taxon>Ecdysozoa</taxon>
        <taxon>Arthropoda</taxon>
        <taxon>Chelicerata</taxon>
        <taxon>Arachnida</taxon>
        <taxon>Araneae</taxon>
        <taxon>Araneomorphae</taxon>
        <taxon>Entelegynae</taxon>
        <taxon>Araneoidea</taxon>
        <taxon>Araneidae</taxon>
        <taxon>Caerostris</taxon>
    </lineage>
</organism>